<evidence type="ECO:0000256" key="5">
    <source>
        <dbReference type="ARBA" id="ARBA00022679"/>
    </source>
</evidence>
<feature type="transmembrane region" description="Helical" evidence="10">
    <location>
        <begin position="322"/>
        <end position="339"/>
    </location>
</feature>
<dbReference type="GO" id="GO:0016020">
    <property type="term" value="C:membrane"/>
    <property type="evidence" value="ECO:0007669"/>
    <property type="project" value="GOC"/>
</dbReference>
<keyword evidence="3" id="KW-0337">GPI-anchor biosynthesis</keyword>
<evidence type="ECO:0000256" key="1">
    <source>
        <dbReference type="ARBA" id="ARBA00004477"/>
    </source>
</evidence>
<dbReference type="GO" id="GO:0006506">
    <property type="term" value="P:GPI anchor biosynthetic process"/>
    <property type="evidence" value="ECO:0007669"/>
    <property type="project" value="UniProtKB-UniPathway"/>
</dbReference>
<dbReference type="PANTHER" id="PTHR12468:SF2">
    <property type="entry name" value="GPI MANNOSYLTRANSFERASE 2"/>
    <property type="match status" value="1"/>
</dbReference>
<evidence type="ECO:0008006" key="13">
    <source>
        <dbReference type="Google" id="ProtNLM"/>
    </source>
</evidence>
<dbReference type="UniPathway" id="UPA00196"/>
<protein>
    <recommendedName>
        <fullName evidence="13">Glycosyltransferase RgtA/B/C/D-like domain-containing protein</fullName>
    </recommendedName>
</protein>
<feature type="transmembrane region" description="Helical" evidence="10">
    <location>
        <begin position="368"/>
        <end position="390"/>
    </location>
</feature>
<keyword evidence="9 10" id="KW-0472">Membrane</keyword>
<keyword evidence="5" id="KW-0808">Transferase</keyword>
<reference evidence="11 12" key="1">
    <citation type="journal article" date="2015" name="Nature">
        <title>rRNA introns, odd ribosomes, and small enigmatic genomes across a large radiation of phyla.</title>
        <authorList>
            <person name="Brown C.T."/>
            <person name="Hug L.A."/>
            <person name="Thomas B.C."/>
            <person name="Sharon I."/>
            <person name="Castelle C.J."/>
            <person name="Singh A."/>
            <person name="Wilkins M.J."/>
            <person name="Williams K.H."/>
            <person name="Banfield J.F."/>
        </authorList>
    </citation>
    <scope>NUCLEOTIDE SEQUENCE [LARGE SCALE GENOMIC DNA]</scope>
</reference>
<keyword evidence="6 10" id="KW-0812">Transmembrane</keyword>
<keyword evidence="7" id="KW-0256">Endoplasmic reticulum</keyword>
<proteinExistence type="predicted"/>
<evidence type="ECO:0000256" key="3">
    <source>
        <dbReference type="ARBA" id="ARBA00022502"/>
    </source>
</evidence>
<dbReference type="InterPro" id="IPR007315">
    <property type="entry name" value="PIG-V/Gpi18"/>
</dbReference>
<evidence type="ECO:0000256" key="7">
    <source>
        <dbReference type="ARBA" id="ARBA00022824"/>
    </source>
</evidence>
<feature type="transmembrane region" description="Helical" evidence="10">
    <location>
        <begin position="233"/>
        <end position="254"/>
    </location>
</feature>
<sequence length="392" mass="45122">MSSPKISLKNPLLLLAVWLFFTQSFQWITFNRIRLTEADKKDCDTRISCLRFNPHPLDFLQMHARQDSEWYFNIAYQGYSFSPDQQSNTNFFPLYPVLMKLVYPLLVPFTPGLTLYFRFLLSGVLISLVSLSLAIPLLYRLLARESDPDTALLSVFLLLAFPVSYFLTAVYSESLFLLLIVLFFYCLRNQKFFLAGIAGLFAALTRSVGLFLIIPLGMELFRYLRSSQRKSILLYLPLLLIPLGSGIFSTYLYARFHRPLAFIEAADNWGRRPGMITSLSTQFRQALNFSSSSAANYYLEIFYLLFGLASVFLLLKSRRPEWTVWSVISVIFPLTTGVLVSQPRYTLVLFPIFFAWAGFLKSRPLPQYLYLLVSLALLGMHTVLFVNGHWSF</sequence>
<accession>A0A0G1U9W4</accession>
<dbReference type="GO" id="GO:0000009">
    <property type="term" value="F:alpha-1,6-mannosyltransferase activity"/>
    <property type="evidence" value="ECO:0007669"/>
    <property type="project" value="InterPro"/>
</dbReference>
<dbReference type="GO" id="GO:0031501">
    <property type="term" value="C:mannosyltransferase complex"/>
    <property type="evidence" value="ECO:0007669"/>
    <property type="project" value="TreeGrafter"/>
</dbReference>
<dbReference type="AlphaFoldDB" id="A0A0G1U9W4"/>
<gene>
    <name evidence="11" type="ORF">UX87_C0040G0007</name>
</gene>
<dbReference type="PANTHER" id="PTHR12468">
    <property type="entry name" value="GPI MANNOSYLTRANSFERASE 2"/>
    <property type="match status" value="1"/>
</dbReference>
<evidence type="ECO:0000256" key="2">
    <source>
        <dbReference type="ARBA" id="ARBA00004687"/>
    </source>
</evidence>
<organism evidence="11 12">
    <name type="scientific">Candidatus Amesbacteria bacterium GW2011_GWA1_47_16</name>
    <dbReference type="NCBI Taxonomy" id="1618353"/>
    <lineage>
        <taxon>Bacteria</taxon>
        <taxon>Candidatus Amesiibacteriota</taxon>
    </lineage>
</organism>
<comment type="pathway">
    <text evidence="2">Glycolipid biosynthesis; glycosylphosphatidylinositol-anchor biosynthesis.</text>
</comment>
<dbReference type="EMBL" id="LCNV01000040">
    <property type="protein sequence ID" value="KKU62948.1"/>
    <property type="molecule type" value="Genomic_DNA"/>
</dbReference>
<keyword evidence="4" id="KW-0328">Glycosyltransferase</keyword>
<feature type="non-terminal residue" evidence="11">
    <location>
        <position position="392"/>
    </location>
</feature>
<feature type="transmembrane region" description="Helical" evidence="10">
    <location>
        <begin position="151"/>
        <end position="172"/>
    </location>
</feature>
<keyword evidence="8 10" id="KW-1133">Transmembrane helix</keyword>
<evidence type="ECO:0000256" key="8">
    <source>
        <dbReference type="ARBA" id="ARBA00022989"/>
    </source>
</evidence>
<comment type="subcellular location">
    <subcellularLocation>
        <location evidence="1">Endoplasmic reticulum membrane</location>
        <topology evidence="1">Multi-pass membrane protein</topology>
    </subcellularLocation>
</comment>
<comment type="caution">
    <text evidence="11">The sequence shown here is derived from an EMBL/GenBank/DDBJ whole genome shotgun (WGS) entry which is preliminary data.</text>
</comment>
<evidence type="ECO:0000256" key="9">
    <source>
        <dbReference type="ARBA" id="ARBA00023136"/>
    </source>
</evidence>
<evidence type="ECO:0000256" key="10">
    <source>
        <dbReference type="SAM" id="Phobius"/>
    </source>
</evidence>
<feature type="transmembrane region" description="Helical" evidence="10">
    <location>
        <begin position="192"/>
        <end position="221"/>
    </location>
</feature>
<evidence type="ECO:0000313" key="11">
    <source>
        <dbReference type="EMBL" id="KKU62948.1"/>
    </source>
</evidence>
<evidence type="ECO:0000256" key="6">
    <source>
        <dbReference type="ARBA" id="ARBA00022692"/>
    </source>
</evidence>
<feature type="transmembrane region" description="Helical" evidence="10">
    <location>
        <begin position="297"/>
        <end position="315"/>
    </location>
</feature>
<dbReference type="Proteomes" id="UP000034364">
    <property type="component" value="Unassembled WGS sequence"/>
</dbReference>
<dbReference type="GO" id="GO:0004376">
    <property type="term" value="F:GPI mannosyltransferase activity"/>
    <property type="evidence" value="ECO:0007669"/>
    <property type="project" value="InterPro"/>
</dbReference>
<feature type="transmembrane region" description="Helical" evidence="10">
    <location>
        <begin position="345"/>
        <end position="361"/>
    </location>
</feature>
<feature type="transmembrane region" description="Helical" evidence="10">
    <location>
        <begin position="115"/>
        <end position="139"/>
    </location>
</feature>
<name>A0A0G1U9W4_9BACT</name>
<evidence type="ECO:0000313" key="12">
    <source>
        <dbReference type="Proteomes" id="UP000034364"/>
    </source>
</evidence>
<evidence type="ECO:0000256" key="4">
    <source>
        <dbReference type="ARBA" id="ARBA00022676"/>
    </source>
</evidence>